<gene>
    <name evidence="2" type="ORF">AQS8620_02572</name>
</gene>
<evidence type="ECO:0000259" key="1">
    <source>
        <dbReference type="PROSITE" id="PS50206"/>
    </source>
</evidence>
<organism evidence="2 3">
    <name type="scientific">Aquimixticola soesokkakensis</name>
    <dbReference type="NCBI Taxonomy" id="1519096"/>
    <lineage>
        <taxon>Bacteria</taxon>
        <taxon>Pseudomonadati</taxon>
        <taxon>Pseudomonadota</taxon>
        <taxon>Alphaproteobacteria</taxon>
        <taxon>Rhodobacterales</taxon>
        <taxon>Paracoccaceae</taxon>
        <taxon>Aquimixticola</taxon>
    </lineage>
</organism>
<evidence type="ECO:0000313" key="3">
    <source>
        <dbReference type="Proteomes" id="UP000193862"/>
    </source>
</evidence>
<accession>A0A1Y5TD65</accession>
<dbReference type="Pfam" id="PF00581">
    <property type="entry name" value="Rhodanese"/>
    <property type="match status" value="1"/>
</dbReference>
<dbReference type="PANTHER" id="PTHR44086:SF10">
    <property type="entry name" value="THIOSULFATE SULFURTRANSFERASE_RHODANESE-LIKE DOMAIN-CONTAINING PROTEIN 3"/>
    <property type="match status" value="1"/>
</dbReference>
<sequence>MMTPANAPLPTPDAVEAGIAAGDMVLLDVRELDEVAQSGMARGALHVPLMSLPMRADPQSADHLPDIDPDKTVVIYCAVGGRAAQAGAYLNGLGFDKVINYGGLSDWVRAGGAVD</sequence>
<dbReference type="AlphaFoldDB" id="A0A1Y5TD65"/>
<evidence type="ECO:0000313" key="2">
    <source>
        <dbReference type="EMBL" id="SLN57738.1"/>
    </source>
</evidence>
<dbReference type="Proteomes" id="UP000193862">
    <property type="component" value="Unassembled WGS sequence"/>
</dbReference>
<proteinExistence type="predicted"/>
<keyword evidence="3" id="KW-1185">Reference proteome</keyword>
<protein>
    <submittedName>
        <fullName evidence="2">Molybdopterin biosynthesis protein MoeB</fullName>
    </submittedName>
</protein>
<dbReference type="EMBL" id="FWFS01000009">
    <property type="protein sequence ID" value="SLN57738.1"/>
    <property type="molecule type" value="Genomic_DNA"/>
</dbReference>
<dbReference type="PANTHER" id="PTHR44086">
    <property type="entry name" value="THIOSULFATE SULFURTRANSFERASE RDL2, MITOCHONDRIAL-RELATED"/>
    <property type="match status" value="1"/>
</dbReference>
<dbReference type="PROSITE" id="PS50206">
    <property type="entry name" value="RHODANESE_3"/>
    <property type="match status" value="1"/>
</dbReference>
<feature type="domain" description="Rhodanese" evidence="1">
    <location>
        <begin position="20"/>
        <end position="115"/>
    </location>
</feature>
<dbReference type="SMART" id="SM00450">
    <property type="entry name" value="RHOD"/>
    <property type="match status" value="1"/>
</dbReference>
<dbReference type="InterPro" id="IPR001763">
    <property type="entry name" value="Rhodanese-like_dom"/>
</dbReference>
<dbReference type="Gene3D" id="3.40.250.10">
    <property type="entry name" value="Rhodanese-like domain"/>
    <property type="match status" value="1"/>
</dbReference>
<reference evidence="2 3" key="1">
    <citation type="submission" date="2017-03" db="EMBL/GenBank/DDBJ databases">
        <authorList>
            <person name="Afonso C.L."/>
            <person name="Miller P.J."/>
            <person name="Scott M.A."/>
            <person name="Spackman E."/>
            <person name="Goraichik I."/>
            <person name="Dimitrov K.M."/>
            <person name="Suarez D.L."/>
            <person name="Swayne D.E."/>
        </authorList>
    </citation>
    <scope>NUCLEOTIDE SEQUENCE [LARGE SCALE GENOMIC DNA]</scope>
    <source>
        <strain evidence="2 3">CECT 8620</strain>
    </source>
</reference>
<dbReference type="InterPro" id="IPR036873">
    <property type="entry name" value="Rhodanese-like_dom_sf"/>
</dbReference>
<name>A0A1Y5TD65_9RHOB</name>
<dbReference type="SUPFAM" id="SSF52821">
    <property type="entry name" value="Rhodanese/Cell cycle control phosphatase"/>
    <property type="match status" value="1"/>
</dbReference>
<dbReference type="GO" id="GO:0004792">
    <property type="term" value="F:thiosulfate-cyanide sulfurtransferase activity"/>
    <property type="evidence" value="ECO:0007669"/>
    <property type="project" value="TreeGrafter"/>
</dbReference>